<dbReference type="EMBL" id="JAUEHU010000003">
    <property type="protein sequence ID" value="MDN0086636.1"/>
    <property type="molecule type" value="Genomic_DNA"/>
</dbReference>
<dbReference type="Proteomes" id="UP001167864">
    <property type="component" value="Unassembled WGS sequence"/>
</dbReference>
<comment type="caution">
    <text evidence="2">The sequence shown here is derived from an EMBL/GenBank/DDBJ whole genome shotgun (WGS) entry which is preliminary data.</text>
</comment>
<dbReference type="EMBL" id="CPYD01000004">
    <property type="protein sequence ID" value="CNE43901.1"/>
    <property type="molecule type" value="Genomic_DNA"/>
</dbReference>
<evidence type="ECO:0000313" key="3">
    <source>
        <dbReference type="Proteomes" id="UP000040578"/>
    </source>
</evidence>
<keyword evidence="3" id="KW-1185">Reference proteome</keyword>
<gene>
    <name evidence="1" type="ORF">ERS137967_01571</name>
    <name evidence="2" type="ORF">QVN42_04365</name>
</gene>
<accession>A0AAW7JY61</accession>
<dbReference type="Proteomes" id="UP000040578">
    <property type="component" value="Unassembled WGS sequence"/>
</dbReference>
<evidence type="ECO:0000313" key="4">
    <source>
        <dbReference type="Proteomes" id="UP001167864"/>
    </source>
</evidence>
<dbReference type="AlphaFoldDB" id="A0AAW7JY61"/>
<dbReference type="RefSeq" id="WP_049597706.1">
    <property type="nucleotide sequence ID" value="NZ_CPYD01000004.1"/>
</dbReference>
<organism evidence="2 4">
    <name type="scientific">Yersinia nurmii</name>
    <dbReference type="NCBI Taxonomy" id="685706"/>
    <lineage>
        <taxon>Bacteria</taxon>
        <taxon>Pseudomonadati</taxon>
        <taxon>Pseudomonadota</taxon>
        <taxon>Gammaproteobacteria</taxon>
        <taxon>Enterobacterales</taxon>
        <taxon>Yersiniaceae</taxon>
        <taxon>Yersinia</taxon>
    </lineage>
</organism>
<proteinExistence type="predicted"/>
<evidence type="ECO:0000313" key="2">
    <source>
        <dbReference type="EMBL" id="MDN0086636.1"/>
    </source>
</evidence>
<name>A0AAW7JY61_9GAMM</name>
<sequence length="80" mass="9251">MKGIYLYLILFSGVAYIPVNANVTDLANYERGLQHLSEWGDDRENDIGTFSAMTLPSLKTVARWMRDCHDNILEQKNRFL</sequence>
<protein>
    <submittedName>
        <fullName evidence="2">Uncharacterized protein</fullName>
    </submittedName>
</protein>
<reference evidence="2" key="2">
    <citation type="submission" date="2023-06" db="EMBL/GenBank/DDBJ databases">
        <authorList>
            <person name="Polev D.E."/>
            <person name="Saitova A.T."/>
            <person name="Bogumilchik E.A."/>
            <person name="Kokorina G.I."/>
            <person name="Voskresenskaia E.A."/>
        </authorList>
    </citation>
    <scope>NUCLEOTIDE SEQUENCE</scope>
    <source>
        <strain evidence="2">2145 StPb PI</strain>
    </source>
</reference>
<evidence type="ECO:0000313" key="1">
    <source>
        <dbReference type="EMBL" id="CNE43901.1"/>
    </source>
</evidence>
<reference evidence="1 3" key="1">
    <citation type="submission" date="2015-03" db="EMBL/GenBank/DDBJ databases">
        <authorList>
            <consortium name="Pathogen Informatics"/>
            <person name="Murphy D."/>
        </authorList>
    </citation>
    <scope>NUCLEOTIDE SEQUENCE [LARGE SCALE GENOMIC DNA]</scope>
    <source>
        <strain evidence="3">type strain: CIP110231</strain>
        <strain evidence="1">Type strain: CIP110231</strain>
    </source>
</reference>